<feature type="transmembrane region" description="Helical" evidence="2">
    <location>
        <begin position="1106"/>
        <end position="1125"/>
    </location>
</feature>
<feature type="compositionally biased region" description="Low complexity" evidence="1">
    <location>
        <begin position="822"/>
        <end position="849"/>
    </location>
</feature>
<dbReference type="PANTHER" id="PTHR47467">
    <property type="entry name" value="OS01G0867200 PROTEIN"/>
    <property type="match status" value="1"/>
</dbReference>
<keyword evidence="2" id="KW-0472">Membrane</keyword>
<reference evidence="5" key="1">
    <citation type="submission" date="2018-02" db="EMBL/GenBank/DDBJ databases">
        <authorList>
            <person name="Cohen D.B."/>
            <person name="Kent A.D."/>
        </authorList>
    </citation>
    <scope>NUCLEOTIDE SEQUENCE</scope>
</reference>
<dbReference type="InterPro" id="IPR044730">
    <property type="entry name" value="RNase_H-like_dom_plant"/>
</dbReference>
<dbReference type="InterPro" id="IPR036397">
    <property type="entry name" value="RNaseH_sf"/>
</dbReference>
<dbReference type="Gene3D" id="3.30.420.10">
    <property type="entry name" value="Ribonuclease H-like superfamily/Ribonuclease H"/>
    <property type="match status" value="1"/>
</dbReference>
<dbReference type="InterPro" id="IPR026960">
    <property type="entry name" value="RVT-Znf"/>
</dbReference>
<feature type="domain" description="Reverse transcriptase zinc-binding" evidence="4">
    <location>
        <begin position="425"/>
        <end position="480"/>
    </location>
</feature>
<dbReference type="CDD" id="cd06222">
    <property type="entry name" value="RNase_H_like"/>
    <property type="match status" value="1"/>
</dbReference>
<dbReference type="Pfam" id="PF13456">
    <property type="entry name" value="RVT_3"/>
    <property type="match status" value="1"/>
</dbReference>
<protein>
    <recommendedName>
        <fullName evidence="6">RNase H type-1 domain-containing protein</fullName>
    </recommendedName>
</protein>
<dbReference type="Gene3D" id="2.130.10.10">
    <property type="entry name" value="YVTN repeat-like/Quinoprotein amine dehydrogenase"/>
    <property type="match status" value="1"/>
</dbReference>
<dbReference type="InterPro" id="IPR012337">
    <property type="entry name" value="RNaseH-like_sf"/>
</dbReference>
<dbReference type="AlphaFoldDB" id="A0A2N9FVA8"/>
<keyword evidence="2" id="KW-1133">Transmembrane helix</keyword>
<dbReference type="InterPro" id="IPR002156">
    <property type="entry name" value="RNaseH_domain"/>
</dbReference>
<feature type="domain" description="RNase H type-1" evidence="3">
    <location>
        <begin position="689"/>
        <end position="808"/>
    </location>
</feature>
<name>A0A2N9FVA8_FAGSY</name>
<gene>
    <name evidence="5" type="ORF">FSB_LOCUS18733</name>
</gene>
<dbReference type="GO" id="GO:0004523">
    <property type="term" value="F:RNA-DNA hybrid ribonuclease activity"/>
    <property type="evidence" value="ECO:0007669"/>
    <property type="project" value="InterPro"/>
</dbReference>
<sequence>MVEAKSLRKAVVPSTLIQNPSPGNLQSTRLALHVSKDGSSCWAYVASGCNIYKLQISLEDSLVNKGKESLLIPGQAQLMDSSLVNRCPHRSEIQSIVLAETEKFEEWRPHVEGLQFASIGEADRNLLERRFEREEIVQVLKDLQGDKAPGSDGFTMAFFQQCWRVVEKDVLDFFDEVYDLFKFEKSLNASFIMLISKKVNASNIRDFRPISLIGSVYKLLSKVLAIDLECTRGLWQGDPLSPLLFLLVMEVLSKLFQKAEEGGFIRGFEVGAMVGGVDCFEAITGSRVNMTKSEMIPIGEVENLFYLADILSCRIGALPMSYLGMPLGASFKAVGVWNPIIEKVERRLAGWQKLYLSKEIETVSLMSYTPLVVAGWLESGVFILVGILMIGKLMKSLPFFIYFIPSLLFVRMKIELRGMKKTGVFDIRFYYKVIRGTMGSAFPWKGIWSVKALCRVTFFVWTAAWGQILTYDNLRRRGIVTVGWVLFVQMFGVDWVMSRCVLDQEAGWRNWFGNHSSDVWNLAPLCVMWALWKERNYRTFENVEHSVGQLIEFCTDDLMLGSVDSHGHLIVSKLDATGKGAFSGCDSMKPNLIGSWWNALGKVAFKFENVVEGAREKSFWRRAWIEKRKLSVYLLKKGEHREGLKSEVKRLVVLERFLGSRNQGESSSKINFGCKKRWEPPDDGIIKMNVDAAIGKDKATIAVVARNHQGSIIKVWAKLTSHLEPALAEATAINWALEIAKLENFEHICIESDAKFCVDALNAPIDVYPWKILAPISLSLDLADNFSFCSFLWVRRDANHVVHVLAKEYKKQWSKQGPSLHQQQQANNNNKKQLPATATTSSSNNTATTTSTILQQETGQYCHKMVVLVKAVGQGSASVQVNRPWYLVSLVNSYRLKDSYSGHPCCADWSHSRLLWHVASAKQLMFMTKISMSEHYIRIFHCKDSTNTIISYNSLLFTPPPPPQSQPVDVATTTNIGGTTTTIAVGYTSTFIATNPTPPPTSCIATTIATPIVTTTTTMTPYQLWYPSSMNFIQNLFHGNESSILAITEGCQLTIWDLRMKENGGCLHRICGSPGDVYYTVCSSSTGNIAVGGADRTVTIFDPRRAFLFCMLVYMFLSPMLHLVAQKMDVQKLEC</sequence>
<accession>A0A2N9FVA8</accession>
<evidence type="ECO:0000259" key="4">
    <source>
        <dbReference type="Pfam" id="PF13966"/>
    </source>
</evidence>
<feature type="region of interest" description="Disordered" evidence="1">
    <location>
        <begin position="815"/>
        <end position="849"/>
    </location>
</feature>
<organism evidence="5">
    <name type="scientific">Fagus sylvatica</name>
    <name type="common">Beechnut</name>
    <dbReference type="NCBI Taxonomy" id="28930"/>
    <lineage>
        <taxon>Eukaryota</taxon>
        <taxon>Viridiplantae</taxon>
        <taxon>Streptophyta</taxon>
        <taxon>Embryophyta</taxon>
        <taxon>Tracheophyta</taxon>
        <taxon>Spermatophyta</taxon>
        <taxon>Magnoliopsida</taxon>
        <taxon>eudicotyledons</taxon>
        <taxon>Gunneridae</taxon>
        <taxon>Pentapetalae</taxon>
        <taxon>rosids</taxon>
        <taxon>fabids</taxon>
        <taxon>Fagales</taxon>
        <taxon>Fagaceae</taxon>
        <taxon>Fagus</taxon>
    </lineage>
</organism>
<dbReference type="GO" id="GO:0003676">
    <property type="term" value="F:nucleic acid binding"/>
    <property type="evidence" value="ECO:0007669"/>
    <property type="project" value="InterPro"/>
</dbReference>
<evidence type="ECO:0000259" key="3">
    <source>
        <dbReference type="Pfam" id="PF13456"/>
    </source>
</evidence>
<evidence type="ECO:0000256" key="1">
    <source>
        <dbReference type="SAM" id="MobiDB-lite"/>
    </source>
</evidence>
<dbReference type="InterPro" id="IPR015943">
    <property type="entry name" value="WD40/YVTN_repeat-like_dom_sf"/>
</dbReference>
<dbReference type="InterPro" id="IPR036322">
    <property type="entry name" value="WD40_repeat_dom_sf"/>
</dbReference>
<evidence type="ECO:0008006" key="6">
    <source>
        <dbReference type="Google" id="ProtNLM"/>
    </source>
</evidence>
<proteinExistence type="predicted"/>
<dbReference type="Pfam" id="PF13966">
    <property type="entry name" value="zf-RVT"/>
    <property type="match status" value="1"/>
</dbReference>
<dbReference type="SUPFAM" id="SSF50978">
    <property type="entry name" value="WD40 repeat-like"/>
    <property type="match status" value="1"/>
</dbReference>
<dbReference type="PANTHER" id="PTHR47467:SF1">
    <property type="entry name" value="WD40 REPEAT-CONTAINING PROTEIN"/>
    <property type="match status" value="1"/>
</dbReference>
<dbReference type="SUPFAM" id="SSF53098">
    <property type="entry name" value="Ribonuclease H-like"/>
    <property type="match status" value="1"/>
</dbReference>
<dbReference type="EMBL" id="OIVN01001182">
    <property type="protein sequence ID" value="SPC90851.1"/>
    <property type="molecule type" value="Genomic_DNA"/>
</dbReference>
<keyword evidence="2" id="KW-0812">Transmembrane</keyword>
<evidence type="ECO:0000256" key="2">
    <source>
        <dbReference type="SAM" id="Phobius"/>
    </source>
</evidence>
<evidence type="ECO:0000313" key="5">
    <source>
        <dbReference type="EMBL" id="SPC90851.1"/>
    </source>
</evidence>